<keyword evidence="3" id="KW-1003">Cell membrane</keyword>
<evidence type="ECO:0000256" key="9">
    <source>
        <dbReference type="SAM" id="MobiDB-lite"/>
    </source>
</evidence>
<dbReference type="Pfam" id="PF25539">
    <property type="entry name" value="Bestrophin_2"/>
    <property type="match status" value="1"/>
</dbReference>
<reference evidence="13" key="1">
    <citation type="journal article" date="2015" name="PLoS Genet.">
        <title>Genome Sequence and Transcriptome Analyses of Chrysochromulina tobin: Metabolic Tools for Enhanced Algal Fitness in the Prominent Order Prymnesiales (Haptophyceae).</title>
        <authorList>
            <person name="Hovde B.T."/>
            <person name="Deodato C.R."/>
            <person name="Hunsperger H.M."/>
            <person name="Ryken S.A."/>
            <person name="Yost W."/>
            <person name="Jha R.K."/>
            <person name="Patterson J."/>
            <person name="Monnat R.J. Jr."/>
            <person name="Barlow S.B."/>
            <person name="Starkenburg S.R."/>
            <person name="Cattolico R.A."/>
        </authorList>
    </citation>
    <scope>NUCLEOTIDE SEQUENCE</scope>
    <source>
        <strain evidence="13">CCMP291</strain>
    </source>
</reference>
<evidence type="ECO:0000256" key="5">
    <source>
        <dbReference type="ARBA" id="ARBA00022837"/>
    </source>
</evidence>
<evidence type="ECO:0000313" key="12">
    <source>
        <dbReference type="EMBL" id="KOO21025.1"/>
    </source>
</evidence>
<dbReference type="InterPro" id="IPR044669">
    <property type="entry name" value="YneE/VCCN1/2-like"/>
</dbReference>
<dbReference type="InterPro" id="IPR011992">
    <property type="entry name" value="EF-hand-dom_pair"/>
</dbReference>
<dbReference type="Pfam" id="PF13499">
    <property type="entry name" value="EF-hand_7"/>
    <property type="match status" value="1"/>
</dbReference>
<dbReference type="PANTHER" id="PTHR33281:SF19">
    <property type="entry name" value="VOLTAGE-DEPENDENT ANION CHANNEL-FORMING PROTEIN YNEE"/>
    <property type="match status" value="1"/>
</dbReference>
<feature type="compositionally biased region" description="Basic and acidic residues" evidence="9">
    <location>
        <begin position="17"/>
        <end position="34"/>
    </location>
</feature>
<dbReference type="GO" id="GO:0005886">
    <property type="term" value="C:plasma membrane"/>
    <property type="evidence" value="ECO:0007669"/>
    <property type="project" value="UniProtKB-SubCell"/>
</dbReference>
<dbReference type="InterPro" id="IPR002048">
    <property type="entry name" value="EF_hand_dom"/>
</dbReference>
<dbReference type="AlphaFoldDB" id="A0A0M0J3D1"/>
<feature type="transmembrane region" description="Helical" evidence="10">
    <location>
        <begin position="381"/>
        <end position="401"/>
    </location>
</feature>
<feature type="transmembrane region" description="Helical" evidence="10">
    <location>
        <begin position="220"/>
        <end position="243"/>
    </location>
</feature>
<evidence type="ECO:0000256" key="2">
    <source>
        <dbReference type="ARBA" id="ARBA00022448"/>
    </source>
</evidence>
<keyword evidence="6 10" id="KW-1133">Transmembrane helix</keyword>
<dbReference type="GO" id="GO:0005509">
    <property type="term" value="F:calcium ion binding"/>
    <property type="evidence" value="ECO:0007669"/>
    <property type="project" value="InterPro"/>
</dbReference>
<evidence type="ECO:0000259" key="11">
    <source>
        <dbReference type="PROSITE" id="PS50222"/>
    </source>
</evidence>
<dbReference type="EMBL" id="JWZX01003394">
    <property type="protein sequence ID" value="KOO21025.1"/>
    <property type="molecule type" value="Genomic_DNA"/>
</dbReference>
<dbReference type="Proteomes" id="UP000037460">
    <property type="component" value="Unassembled WGS sequence"/>
</dbReference>
<dbReference type="SMART" id="SM00054">
    <property type="entry name" value="EFh"/>
    <property type="match status" value="2"/>
</dbReference>
<evidence type="ECO:0000256" key="1">
    <source>
        <dbReference type="ARBA" id="ARBA00004651"/>
    </source>
</evidence>
<evidence type="ECO:0000256" key="4">
    <source>
        <dbReference type="ARBA" id="ARBA00022692"/>
    </source>
</evidence>
<dbReference type="CDD" id="cd00051">
    <property type="entry name" value="EFh"/>
    <property type="match status" value="1"/>
</dbReference>
<proteinExistence type="predicted"/>
<keyword evidence="2" id="KW-0813">Transport</keyword>
<keyword evidence="7" id="KW-0406">Ion transport</keyword>
<dbReference type="Gene3D" id="1.10.238.10">
    <property type="entry name" value="EF-hand"/>
    <property type="match status" value="1"/>
</dbReference>
<evidence type="ECO:0000256" key="3">
    <source>
        <dbReference type="ARBA" id="ARBA00022475"/>
    </source>
</evidence>
<gene>
    <name evidence="12" type="ORF">Ctob_001668</name>
</gene>
<dbReference type="GO" id="GO:0005254">
    <property type="term" value="F:chloride channel activity"/>
    <property type="evidence" value="ECO:0007669"/>
    <property type="project" value="InterPro"/>
</dbReference>
<feature type="transmembrane region" description="Helical" evidence="10">
    <location>
        <begin position="196"/>
        <end position="214"/>
    </location>
</feature>
<comment type="caution">
    <text evidence="12">The sequence shown here is derived from an EMBL/GenBank/DDBJ whole genome shotgun (WGS) entry which is preliminary data.</text>
</comment>
<evidence type="ECO:0000313" key="13">
    <source>
        <dbReference type="Proteomes" id="UP000037460"/>
    </source>
</evidence>
<feature type="region of interest" description="Disordered" evidence="9">
    <location>
        <begin position="1"/>
        <end position="40"/>
    </location>
</feature>
<evidence type="ECO:0000256" key="7">
    <source>
        <dbReference type="ARBA" id="ARBA00023065"/>
    </source>
</evidence>
<keyword evidence="5" id="KW-0106">Calcium</keyword>
<name>A0A0M0J3D1_9EUKA</name>
<protein>
    <submittedName>
        <fullName evidence="12">Membrane protein</fullName>
    </submittedName>
</protein>
<organism evidence="12 13">
    <name type="scientific">Chrysochromulina tobinii</name>
    <dbReference type="NCBI Taxonomy" id="1460289"/>
    <lineage>
        <taxon>Eukaryota</taxon>
        <taxon>Haptista</taxon>
        <taxon>Haptophyta</taxon>
        <taxon>Prymnesiophyceae</taxon>
        <taxon>Prymnesiales</taxon>
        <taxon>Chrysochromulinaceae</taxon>
        <taxon>Chrysochromulina</taxon>
    </lineage>
</organism>
<dbReference type="SUPFAM" id="SSF47473">
    <property type="entry name" value="EF-hand"/>
    <property type="match status" value="1"/>
</dbReference>
<dbReference type="PANTHER" id="PTHR33281">
    <property type="entry name" value="UPF0187 PROTEIN YNEE"/>
    <property type="match status" value="1"/>
</dbReference>
<dbReference type="InterPro" id="IPR018247">
    <property type="entry name" value="EF_Hand_1_Ca_BS"/>
</dbReference>
<keyword evidence="8 10" id="KW-0472">Membrane</keyword>
<evidence type="ECO:0000256" key="6">
    <source>
        <dbReference type="ARBA" id="ARBA00022989"/>
    </source>
</evidence>
<keyword evidence="4 10" id="KW-0812">Transmembrane</keyword>
<accession>A0A0M0J3D1</accession>
<feature type="domain" description="EF-hand" evidence="11">
    <location>
        <begin position="85"/>
        <end position="120"/>
    </location>
</feature>
<feature type="region of interest" description="Disordered" evidence="9">
    <location>
        <begin position="523"/>
        <end position="551"/>
    </location>
</feature>
<comment type="subcellular location">
    <subcellularLocation>
        <location evidence="1">Cell membrane</location>
        <topology evidence="1">Multi-pass membrane protein</topology>
    </subcellularLocation>
</comment>
<evidence type="ECO:0000256" key="10">
    <source>
        <dbReference type="SAM" id="Phobius"/>
    </source>
</evidence>
<feature type="domain" description="EF-hand" evidence="11">
    <location>
        <begin position="49"/>
        <end position="84"/>
    </location>
</feature>
<dbReference type="PROSITE" id="PS50222">
    <property type="entry name" value="EF_HAND_2"/>
    <property type="match status" value="2"/>
</dbReference>
<sequence length="551" mass="60830">MPMAGGGAAAARKGLNMKRDREAFEKRNASRELKGVAGASTLVDQMTPQQYAEVRKAFESYDKDGSGKLEEEEMKAALRLMGVATNEKEANDLFKQMDADNSGFIVLNEFVEVWAFLKSKQAASAGSASAQYHAPGDSYHPPGDMSMTMFFQPEPATDLTPWLDTTYYKEALDGFNIYDPTLWLPTIRFSVKGMMFWPWFSISVLTFLQCLYLLELNPDSASAIFFPLDAHVILGGALAFLVVMRTDASMSHWWEARCSWQQIMNSCVSIGCQTAPALPTVQATEQMLMELMAFCVCFKAFLRDTTVQPEECGGRMDWEYIRALNAAHNPPITALQHLTKTARENLSKQLGAAIYDETSESIREINDAVGACMKIKRTSMVFSYVATLRSFLILWLSTMSIPLIGEFGWLAVPASSLIAFLFLNIEQMAVEIEQPFGNDANDLPIEAFLIDLEKILLEMTPGWKPDLGDGGGKDGRRGGSASVSDTLARRIAALESAWQADYHSQAQKINELTTELAKARQGTAGGAPVAAGQTDWNKMTPLFPQTQPVRA</sequence>
<dbReference type="OrthoDB" id="1368at2759"/>
<evidence type="ECO:0000256" key="8">
    <source>
        <dbReference type="ARBA" id="ARBA00023136"/>
    </source>
</evidence>
<feature type="transmembrane region" description="Helical" evidence="10">
    <location>
        <begin position="407"/>
        <end position="425"/>
    </location>
</feature>
<keyword evidence="13" id="KW-1185">Reference proteome</keyword>
<dbReference type="PROSITE" id="PS00018">
    <property type="entry name" value="EF_HAND_1"/>
    <property type="match status" value="1"/>
</dbReference>